<feature type="binding site" evidence="6">
    <location>
        <position position="88"/>
    </location>
    <ligand>
        <name>S-adenosyl-L-methionine</name>
        <dbReference type="ChEBI" id="CHEBI:59789"/>
    </ligand>
</feature>
<feature type="binding site" evidence="6">
    <location>
        <position position="132"/>
    </location>
    <ligand>
        <name>S-adenosyl-L-methionine</name>
        <dbReference type="ChEBI" id="CHEBI:59789"/>
    </ligand>
</feature>
<dbReference type="Pfam" id="PF03705">
    <property type="entry name" value="CheR_N"/>
    <property type="match status" value="1"/>
</dbReference>
<dbReference type="SUPFAM" id="SSF53335">
    <property type="entry name" value="S-adenosyl-L-methionine-dependent methyltransferases"/>
    <property type="match status" value="1"/>
</dbReference>
<evidence type="ECO:0000256" key="5">
    <source>
        <dbReference type="PIRNR" id="PIRNR000410"/>
    </source>
</evidence>
<dbReference type="Pfam" id="PF01739">
    <property type="entry name" value="CheR"/>
    <property type="match status" value="1"/>
</dbReference>
<reference evidence="8" key="1">
    <citation type="journal article" date="2023" name="Int. J. Syst. Evol. Microbiol.">
        <title>Methylocystis iwaonis sp. nov., a type II methane-oxidizing bacterium from surface soil of a rice paddy field in Japan, and emended description of the genus Methylocystis (ex Whittenbury et al. 1970) Bowman et al. 1993.</title>
        <authorList>
            <person name="Kaise H."/>
            <person name="Sawadogo J.B."/>
            <person name="Alam M.S."/>
            <person name="Ueno C."/>
            <person name="Dianou D."/>
            <person name="Shinjo R."/>
            <person name="Asakawa S."/>
        </authorList>
    </citation>
    <scope>NUCLEOTIDE SEQUENCE</scope>
    <source>
        <strain evidence="8">LMG27198</strain>
    </source>
</reference>
<dbReference type="PIRSF" id="PIRSF000410">
    <property type="entry name" value="CheR"/>
    <property type="match status" value="1"/>
</dbReference>
<evidence type="ECO:0000313" key="8">
    <source>
        <dbReference type="EMBL" id="GLI92450.1"/>
    </source>
</evidence>
<dbReference type="InterPro" id="IPR050903">
    <property type="entry name" value="Bact_Chemotaxis_MeTrfase"/>
</dbReference>
<organism evidence="8 9">
    <name type="scientific">Methylocystis echinoides</name>
    <dbReference type="NCBI Taxonomy" id="29468"/>
    <lineage>
        <taxon>Bacteria</taxon>
        <taxon>Pseudomonadati</taxon>
        <taxon>Pseudomonadota</taxon>
        <taxon>Alphaproteobacteria</taxon>
        <taxon>Hyphomicrobiales</taxon>
        <taxon>Methylocystaceae</taxon>
        <taxon>Methylocystis</taxon>
    </lineage>
</organism>
<evidence type="ECO:0000256" key="2">
    <source>
        <dbReference type="ARBA" id="ARBA00022603"/>
    </source>
</evidence>
<evidence type="ECO:0000256" key="3">
    <source>
        <dbReference type="ARBA" id="ARBA00022679"/>
    </source>
</evidence>
<dbReference type="InterPro" id="IPR026024">
    <property type="entry name" value="Chemotaxis_MeTrfase_CheR"/>
</dbReference>
<dbReference type="EMBL" id="BSEC01000001">
    <property type="protein sequence ID" value="GLI92450.1"/>
    <property type="molecule type" value="Genomic_DNA"/>
</dbReference>
<name>A0A9W6LRB7_9HYPH</name>
<dbReference type="PROSITE" id="PS50123">
    <property type="entry name" value="CHER"/>
    <property type="match status" value="1"/>
</dbReference>
<dbReference type="Gene3D" id="3.40.50.150">
    <property type="entry name" value="Vaccinia Virus protein VP39"/>
    <property type="match status" value="1"/>
</dbReference>
<feature type="domain" description="CheR-type methyltransferase" evidence="7">
    <location>
        <begin position="11"/>
        <end position="287"/>
    </location>
</feature>
<dbReference type="EC" id="2.1.1.80" evidence="5"/>
<feature type="binding site" evidence="6">
    <location>
        <begin position="230"/>
        <end position="231"/>
    </location>
    <ligand>
        <name>S-adenosyl-L-methionine</name>
        <dbReference type="ChEBI" id="CHEBI:59789"/>
    </ligand>
</feature>
<dbReference type="SUPFAM" id="SSF47757">
    <property type="entry name" value="Chemotaxis receptor methyltransferase CheR, N-terminal domain"/>
    <property type="match status" value="1"/>
</dbReference>
<dbReference type="SMART" id="SM00138">
    <property type="entry name" value="MeTrc"/>
    <property type="match status" value="1"/>
</dbReference>
<evidence type="ECO:0000256" key="6">
    <source>
        <dbReference type="PIRSR" id="PIRSR000410-1"/>
    </source>
</evidence>
<comment type="caution">
    <text evidence="8">The sequence shown here is derived from an EMBL/GenBank/DDBJ whole genome shotgun (WGS) entry which is preliminary data.</text>
</comment>
<keyword evidence="2 5" id="KW-0489">Methyltransferase</keyword>
<accession>A0A9W6LRB7</accession>
<dbReference type="PANTHER" id="PTHR24422:SF19">
    <property type="entry name" value="CHEMOTAXIS PROTEIN METHYLTRANSFERASE"/>
    <property type="match status" value="1"/>
</dbReference>
<dbReference type="PANTHER" id="PTHR24422">
    <property type="entry name" value="CHEMOTAXIS PROTEIN METHYLTRANSFERASE"/>
    <property type="match status" value="1"/>
</dbReference>
<dbReference type="GO" id="GO:0008983">
    <property type="term" value="F:protein-glutamate O-methyltransferase activity"/>
    <property type="evidence" value="ECO:0007669"/>
    <property type="project" value="UniProtKB-EC"/>
</dbReference>
<dbReference type="Gene3D" id="1.10.155.10">
    <property type="entry name" value="Chemotaxis receptor methyltransferase CheR, N-terminal domain"/>
    <property type="match status" value="1"/>
</dbReference>
<evidence type="ECO:0000256" key="1">
    <source>
        <dbReference type="ARBA" id="ARBA00001541"/>
    </source>
</evidence>
<feature type="binding site" evidence="6">
    <location>
        <position position="90"/>
    </location>
    <ligand>
        <name>S-adenosyl-L-methionine</name>
        <dbReference type="ChEBI" id="CHEBI:59789"/>
    </ligand>
</feature>
<dbReference type="InterPro" id="IPR000780">
    <property type="entry name" value="CheR_MeTrfase"/>
</dbReference>
<feature type="binding site" evidence="6">
    <location>
        <begin position="213"/>
        <end position="214"/>
    </location>
    <ligand>
        <name>S-adenosyl-L-methionine</name>
        <dbReference type="ChEBI" id="CHEBI:59789"/>
    </ligand>
</feature>
<keyword evidence="3 5" id="KW-0808">Transferase</keyword>
<dbReference type="InterPro" id="IPR029063">
    <property type="entry name" value="SAM-dependent_MTases_sf"/>
</dbReference>
<dbReference type="InterPro" id="IPR022642">
    <property type="entry name" value="CheR_C"/>
</dbReference>
<comment type="catalytic activity">
    <reaction evidence="1 5">
        <text>L-glutamyl-[protein] + S-adenosyl-L-methionine = [protein]-L-glutamate 5-O-methyl ester + S-adenosyl-L-homocysteine</text>
        <dbReference type="Rhea" id="RHEA:24452"/>
        <dbReference type="Rhea" id="RHEA-COMP:10208"/>
        <dbReference type="Rhea" id="RHEA-COMP:10311"/>
        <dbReference type="ChEBI" id="CHEBI:29973"/>
        <dbReference type="ChEBI" id="CHEBI:57856"/>
        <dbReference type="ChEBI" id="CHEBI:59789"/>
        <dbReference type="ChEBI" id="CHEBI:82795"/>
        <dbReference type="EC" id="2.1.1.80"/>
    </reaction>
</comment>
<gene>
    <name evidence="8" type="primary">cheR</name>
    <name evidence="8" type="ORF">LMG27198_14420</name>
</gene>
<sequence>MNASARASQSEVMSSFKFTDADFRQIARILNAEAGIFLSDAKASFVYSRLTKRLRALGFESFQDYCSLIASDAGGDERRHMIAALTTNVTRFFREPHHFEHFGKNVVDRLAPSLRSGGRLRVWSSACSNGQEPYSIAMSIFSRLPEAESLNVRVLATDIDANMIAAANSGEYSEDAVSAVPDELRRKWFVQQAGGMSKVDQKLASIVTFRELNLIGAWPMKGKFDAIFCRNVAIYFEEKTQQQIWNRFVPMLNPGGVLYIGHSERISGPASDHLVADGVTTYRLSRGVSA</sequence>
<feature type="binding site" evidence="6">
    <location>
        <position position="158"/>
    </location>
    <ligand>
        <name>S-adenosyl-L-methionine</name>
        <dbReference type="ChEBI" id="CHEBI:59789"/>
    </ligand>
</feature>
<evidence type="ECO:0000259" key="7">
    <source>
        <dbReference type="PROSITE" id="PS50123"/>
    </source>
</evidence>
<protein>
    <recommendedName>
        <fullName evidence="5">Chemotaxis protein methyltransferase</fullName>
        <ecNumber evidence="5">2.1.1.80</ecNumber>
    </recommendedName>
</protein>
<dbReference type="RefSeq" id="WP_281801675.1">
    <property type="nucleotide sequence ID" value="NZ_BSEC01000001.1"/>
</dbReference>
<comment type="function">
    <text evidence="5">Methylation of the membrane-bound methyl-accepting chemotaxis proteins (MCP) to form gamma-glutamyl methyl ester residues in MCP.</text>
</comment>
<dbReference type="GO" id="GO:0032259">
    <property type="term" value="P:methylation"/>
    <property type="evidence" value="ECO:0007669"/>
    <property type="project" value="UniProtKB-KW"/>
</dbReference>
<keyword evidence="4 5" id="KW-0949">S-adenosyl-L-methionine</keyword>
<dbReference type="Proteomes" id="UP001144323">
    <property type="component" value="Unassembled WGS sequence"/>
</dbReference>
<dbReference type="InterPro" id="IPR036804">
    <property type="entry name" value="CheR_N_sf"/>
</dbReference>
<evidence type="ECO:0000313" key="9">
    <source>
        <dbReference type="Proteomes" id="UP001144323"/>
    </source>
</evidence>
<dbReference type="InterPro" id="IPR022641">
    <property type="entry name" value="CheR_N"/>
</dbReference>
<proteinExistence type="predicted"/>
<dbReference type="AlphaFoldDB" id="A0A9W6LRB7"/>
<feature type="binding site" evidence="6">
    <location>
        <position position="94"/>
    </location>
    <ligand>
        <name>S-adenosyl-L-methionine</name>
        <dbReference type="ChEBI" id="CHEBI:59789"/>
    </ligand>
</feature>
<keyword evidence="9" id="KW-1185">Reference proteome</keyword>
<evidence type="ECO:0000256" key="4">
    <source>
        <dbReference type="ARBA" id="ARBA00022691"/>
    </source>
</evidence>
<dbReference type="PRINTS" id="PR00996">
    <property type="entry name" value="CHERMTFRASE"/>
</dbReference>